<dbReference type="EMBL" id="JAPHAV010000001">
    <property type="protein sequence ID" value="MCX2695662.1"/>
    <property type="molecule type" value="Genomic_DNA"/>
</dbReference>
<evidence type="ECO:0000313" key="3">
    <source>
        <dbReference type="Proteomes" id="UP001301216"/>
    </source>
</evidence>
<protein>
    <submittedName>
        <fullName evidence="2">Uncharacterized protein</fullName>
    </submittedName>
</protein>
<feature type="region of interest" description="Disordered" evidence="1">
    <location>
        <begin position="146"/>
        <end position="167"/>
    </location>
</feature>
<comment type="caution">
    <text evidence="2">The sequence shown here is derived from an EMBL/GenBank/DDBJ whole genome shotgun (WGS) entry which is preliminary data.</text>
</comment>
<gene>
    <name evidence="2" type="ORF">OPR82_02590</name>
</gene>
<name>A0ABT3QJ63_9HYPH</name>
<accession>A0ABT3QJ63</accession>
<proteinExistence type="predicted"/>
<reference evidence="2 3" key="1">
    <citation type="submission" date="2022-11" db="EMBL/GenBank/DDBJ databases">
        <title>Brucella sp. YY2X, whole genome shotgun sequencing project.</title>
        <authorList>
            <person name="Yang Y."/>
        </authorList>
    </citation>
    <scope>NUCLEOTIDE SEQUENCE [LARGE SCALE GENOMIC DNA]</scope>
    <source>
        <strain evidence="2 3">YY2X</strain>
    </source>
</reference>
<organism evidence="2 3">
    <name type="scientific">Ochrobactrum chromiisoli</name>
    <dbReference type="NCBI Taxonomy" id="2993941"/>
    <lineage>
        <taxon>Bacteria</taxon>
        <taxon>Pseudomonadati</taxon>
        <taxon>Pseudomonadota</taxon>
        <taxon>Alphaproteobacteria</taxon>
        <taxon>Hyphomicrobiales</taxon>
        <taxon>Brucellaceae</taxon>
        <taxon>Brucella/Ochrobactrum group</taxon>
        <taxon>Ochrobactrum</taxon>
    </lineage>
</organism>
<evidence type="ECO:0000313" key="2">
    <source>
        <dbReference type="EMBL" id="MCX2695662.1"/>
    </source>
</evidence>
<dbReference type="RefSeq" id="WP_265982838.1">
    <property type="nucleotide sequence ID" value="NZ_JAPHAV010000001.1"/>
</dbReference>
<sequence length="167" mass="19675">MRDAERFIDRANQGKPFINYEMQAYRAILSLDREQNAETIGVLLIAMGFWYQDDPRFWKYDDGFRFQTIRMLLRLNPREAQYQWRNGKMERSRFRETPPKTIRTLWEIVYPTGFISYGMEIAKRKTAALEAKSKRAVRERAAFFGDDTQPISDSSSITSVAPNEVRS</sequence>
<dbReference type="Proteomes" id="UP001301216">
    <property type="component" value="Unassembled WGS sequence"/>
</dbReference>
<evidence type="ECO:0000256" key="1">
    <source>
        <dbReference type="SAM" id="MobiDB-lite"/>
    </source>
</evidence>
<feature type="compositionally biased region" description="Polar residues" evidence="1">
    <location>
        <begin position="149"/>
        <end position="161"/>
    </location>
</feature>
<keyword evidence="3" id="KW-1185">Reference proteome</keyword>